<proteinExistence type="predicted"/>
<comment type="caution">
    <text evidence="2">The sequence shown here is derived from an EMBL/GenBank/DDBJ whole genome shotgun (WGS) entry which is preliminary data.</text>
</comment>
<dbReference type="RefSeq" id="WP_029910913.1">
    <property type="nucleotide sequence ID" value="NZ_AP020335.1"/>
</dbReference>
<evidence type="ECO:0000313" key="3">
    <source>
        <dbReference type="Proteomes" id="UP000027341"/>
    </source>
</evidence>
<dbReference type="Proteomes" id="UP000027341">
    <property type="component" value="Unassembled WGS sequence"/>
</dbReference>
<name>A0A067A0J4_HYDMR</name>
<reference evidence="2 3" key="1">
    <citation type="submission" date="2014-04" db="EMBL/GenBank/DDBJ databases">
        <title>Draft genome sequence of Hydrogenovibrio marinus MH-110, a model organism for aerobic H2 metabolism.</title>
        <authorList>
            <person name="Cha H.J."/>
            <person name="Jo B.H."/>
            <person name="Hwang B.H."/>
        </authorList>
    </citation>
    <scope>NUCLEOTIDE SEQUENCE [LARGE SCALE GENOMIC DNA]</scope>
    <source>
        <strain evidence="2 3">MH-110</strain>
    </source>
</reference>
<accession>A0A067A0J4</accession>
<dbReference type="Gene3D" id="3.40.390.70">
    <property type="match status" value="1"/>
</dbReference>
<dbReference type="AlphaFoldDB" id="A0A067A0J4"/>
<dbReference type="Pfam" id="PF10005">
    <property type="entry name" value="Zn_ribbon_DZR_6"/>
    <property type="match status" value="1"/>
</dbReference>
<sequence>MKRFFCQCGQEVFLNNLFCESCGRDLAYDPSIQSMWSGELTDNGFVPHSQDGDDAHAPMKTCENRSYPVNCNWLVTDENACQCVSCQTTRTIPDLSAPKNPQRWRILERSKRHLFTTLLLLNLPIRNYRQIENGLVFDFLEDKRTNPNVDLEHVLTGHSHGQITLNAAEADEGFLHTMKEEMGEPYRTVLGHFRHEIGHYYWDKLINSPERLEAFRELFGDERKDYDKALQRYYENGAPEFRSHQYISMYASSHPFEDWAETWAHYMHIVDTLETAVSYGLSVYKPKVNDFNSWYSEWARVAQVMNALNRSMGHVDAYPFVLTDIVKSKLKFIDKVVDSFSEKKNT</sequence>
<dbReference type="PIRSF" id="PIRSF012641">
    <property type="entry name" value="UCP012641"/>
    <property type="match status" value="1"/>
</dbReference>
<keyword evidence="3" id="KW-1185">Reference proteome</keyword>
<protein>
    <recommendedName>
        <fullName evidence="1">Zinc-ribbon domain-containing protein</fullName>
    </recommendedName>
</protein>
<dbReference type="STRING" id="28885.EI16_06225"/>
<dbReference type="InterPro" id="IPR031321">
    <property type="entry name" value="UCP012641"/>
</dbReference>
<organism evidence="2 3">
    <name type="scientific">Hydrogenovibrio marinus</name>
    <dbReference type="NCBI Taxonomy" id="28885"/>
    <lineage>
        <taxon>Bacteria</taxon>
        <taxon>Pseudomonadati</taxon>
        <taxon>Pseudomonadota</taxon>
        <taxon>Gammaproteobacteria</taxon>
        <taxon>Thiotrichales</taxon>
        <taxon>Piscirickettsiaceae</taxon>
        <taxon>Hydrogenovibrio</taxon>
    </lineage>
</organism>
<dbReference type="InterPro" id="IPR011201">
    <property type="entry name" value="Zinc-ribbon_6_bact"/>
</dbReference>
<dbReference type="EMBL" id="JMIU01000001">
    <property type="protein sequence ID" value="KDN95885.1"/>
    <property type="molecule type" value="Genomic_DNA"/>
</dbReference>
<evidence type="ECO:0000259" key="1">
    <source>
        <dbReference type="Pfam" id="PF10005"/>
    </source>
</evidence>
<feature type="domain" description="Zinc-ribbon" evidence="1">
    <location>
        <begin position="4"/>
        <end position="96"/>
    </location>
</feature>
<gene>
    <name evidence="2" type="ORF">EI16_06225</name>
</gene>
<evidence type="ECO:0000313" key="2">
    <source>
        <dbReference type="EMBL" id="KDN95885.1"/>
    </source>
</evidence>
<dbReference type="Pfam" id="PF15887">
    <property type="entry name" value="Peptidase_Mx"/>
    <property type="match status" value="1"/>
</dbReference>